<keyword evidence="2" id="KW-0677">Repeat</keyword>
<dbReference type="Gene3D" id="2.120.10.80">
    <property type="entry name" value="Kelch-type beta propeller"/>
    <property type="match status" value="2"/>
</dbReference>
<proteinExistence type="predicted"/>
<dbReference type="PANTHER" id="PTHR46647:SF1">
    <property type="entry name" value="RAB9 EFFECTOR PROTEIN WITH KELCH MOTIFS"/>
    <property type="match status" value="1"/>
</dbReference>
<keyword evidence="7" id="KW-1185">Reference proteome</keyword>
<comment type="function">
    <text evidence="3">Rab9 effector required for endosome to trans-Golgi network (TGN) transport.</text>
</comment>
<evidence type="ECO:0000313" key="6">
    <source>
        <dbReference type="EMBL" id="CAF1566849.1"/>
    </source>
</evidence>
<keyword evidence="1" id="KW-0880">Kelch repeat</keyword>
<dbReference type="InterPro" id="IPR052124">
    <property type="entry name" value="Rab9_kelch_effector"/>
</dbReference>
<evidence type="ECO:0000313" key="7">
    <source>
        <dbReference type="Proteomes" id="UP000663828"/>
    </source>
</evidence>
<protein>
    <recommendedName>
        <fullName evidence="4">Rab9 effector protein with kelch motifs</fullName>
    </recommendedName>
</protein>
<dbReference type="Pfam" id="PF24681">
    <property type="entry name" value="Kelch_KLHDC2_KLHL20_DRC7"/>
    <property type="match status" value="1"/>
</dbReference>
<dbReference type="InterPro" id="IPR006652">
    <property type="entry name" value="Kelch_1"/>
</dbReference>
<dbReference type="Proteomes" id="UP000663852">
    <property type="component" value="Unassembled WGS sequence"/>
</dbReference>
<dbReference type="EMBL" id="CAJNOR010005542">
    <property type="protein sequence ID" value="CAF1566849.1"/>
    <property type="molecule type" value="Genomic_DNA"/>
</dbReference>
<dbReference type="OrthoDB" id="10251809at2759"/>
<evidence type="ECO:0000313" key="8">
    <source>
        <dbReference type="Proteomes" id="UP000663852"/>
    </source>
</evidence>
<dbReference type="Proteomes" id="UP000663828">
    <property type="component" value="Unassembled WGS sequence"/>
</dbReference>
<dbReference type="SUPFAM" id="SSF117281">
    <property type="entry name" value="Kelch motif"/>
    <property type="match status" value="2"/>
</dbReference>
<organism evidence="5 8">
    <name type="scientific">Adineta ricciae</name>
    <name type="common">Rotifer</name>
    <dbReference type="NCBI Taxonomy" id="249248"/>
    <lineage>
        <taxon>Eukaryota</taxon>
        <taxon>Metazoa</taxon>
        <taxon>Spiralia</taxon>
        <taxon>Gnathifera</taxon>
        <taxon>Rotifera</taxon>
        <taxon>Eurotatoria</taxon>
        <taxon>Bdelloidea</taxon>
        <taxon>Adinetida</taxon>
        <taxon>Adinetidae</taxon>
        <taxon>Adineta</taxon>
    </lineage>
</organism>
<evidence type="ECO:0000313" key="5">
    <source>
        <dbReference type="EMBL" id="CAF1421260.1"/>
    </source>
</evidence>
<dbReference type="Pfam" id="PF01344">
    <property type="entry name" value="Kelch_1"/>
    <property type="match status" value="1"/>
</dbReference>
<sequence>MSSLTSLVPFDWFEIHSSSRSPQLRVGHSSTFVPSSSTVYVLGGANPSECFADVHSLALPSKTSETFLWTKLLAEDPALRRYEHSAVLSTENPDQVVFFGGADTENNHNDVHVFNISTKTIENWTPKDNKLVSPRTHHSSCCVQHGLYIFSGGFQGVKSVDDSELYRFDLVSKTWSCVPAHGSPPEQRHGHCLLSLDNARLYLHGGMDGRTFFSSLYSIDLTQKPPRWNEHRSSSSCPMARAAHGGVSIEITSTLFIFGGLSRSGQALNDTWSWSTKSEQWTEIICRNVPKARLDFAYCLIECKDKEEDSEKSIPMMFVHGGTDTQGEVFDDCFLLRLTFDSDQ</sequence>
<gene>
    <name evidence="5" type="ORF">EDS130_LOCUS37497</name>
    <name evidence="6" type="ORF">XAT740_LOCUS44101</name>
</gene>
<name>A0A815M9Z6_ADIRI</name>
<dbReference type="AlphaFoldDB" id="A0A815M9Z6"/>
<evidence type="ECO:0000256" key="3">
    <source>
        <dbReference type="ARBA" id="ARBA00037224"/>
    </source>
</evidence>
<evidence type="ECO:0000256" key="2">
    <source>
        <dbReference type="ARBA" id="ARBA00022737"/>
    </source>
</evidence>
<dbReference type="EMBL" id="CAJNOJ010000371">
    <property type="protein sequence ID" value="CAF1421260.1"/>
    <property type="molecule type" value="Genomic_DNA"/>
</dbReference>
<reference evidence="5" key="1">
    <citation type="submission" date="2021-02" db="EMBL/GenBank/DDBJ databases">
        <authorList>
            <person name="Nowell W R."/>
        </authorList>
    </citation>
    <scope>NUCLEOTIDE SEQUENCE</scope>
</reference>
<dbReference type="InterPro" id="IPR015915">
    <property type="entry name" value="Kelch-typ_b-propeller"/>
</dbReference>
<dbReference type="PANTHER" id="PTHR46647">
    <property type="entry name" value="RAB9 EFFECTOR PROTEIN WITH KELCH MOTIFS"/>
    <property type="match status" value="1"/>
</dbReference>
<accession>A0A815M9Z6</accession>
<evidence type="ECO:0000256" key="4">
    <source>
        <dbReference type="ARBA" id="ARBA00039295"/>
    </source>
</evidence>
<comment type="caution">
    <text evidence="5">The sequence shown here is derived from an EMBL/GenBank/DDBJ whole genome shotgun (WGS) entry which is preliminary data.</text>
</comment>
<evidence type="ECO:0000256" key="1">
    <source>
        <dbReference type="ARBA" id="ARBA00022441"/>
    </source>
</evidence>